<sequence>MKKIALFMLVAVTAGALVACNKPAEEKAVDGQEQKTAEVAKEAEAAAQEPASSEPAQEQQANQDAPAADAQPATTPQEDTAESKVSEDQKY</sequence>
<dbReference type="RefSeq" id="WP_263076295.1">
    <property type="nucleotide sequence ID" value="NZ_CP089977.1"/>
</dbReference>
<protein>
    <recommendedName>
        <fullName evidence="5">Lipoprotein</fullName>
    </recommendedName>
</protein>
<dbReference type="PROSITE" id="PS51257">
    <property type="entry name" value="PROKAR_LIPOPROTEIN"/>
    <property type="match status" value="1"/>
</dbReference>
<proteinExistence type="predicted"/>
<feature type="region of interest" description="Disordered" evidence="1">
    <location>
        <begin position="25"/>
        <end position="91"/>
    </location>
</feature>
<feature type="signal peptide" evidence="2">
    <location>
        <begin position="1"/>
        <end position="19"/>
    </location>
</feature>
<feature type="compositionally biased region" description="Low complexity" evidence="1">
    <location>
        <begin position="45"/>
        <end position="77"/>
    </location>
</feature>
<evidence type="ECO:0000256" key="2">
    <source>
        <dbReference type="SAM" id="SignalP"/>
    </source>
</evidence>
<keyword evidence="4" id="KW-1185">Reference proteome</keyword>
<keyword evidence="2" id="KW-0732">Signal</keyword>
<gene>
    <name evidence="3" type="ORF">LU297_09600</name>
</gene>
<feature type="compositionally biased region" description="Basic and acidic residues" evidence="1">
    <location>
        <begin position="81"/>
        <end position="91"/>
    </location>
</feature>
<evidence type="ECO:0008006" key="5">
    <source>
        <dbReference type="Google" id="ProtNLM"/>
    </source>
</evidence>
<name>A0ABY6F3Z5_9GAMM</name>
<evidence type="ECO:0000256" key="1">
    <source>
        <dbReference type="SAM" id="MobiDB-lite"/>
    </source>
</evidence>
<evidence type="ECO:0000313" key="4">
    <source>
        <dbReference type="Proteomes" id="UP001063782"/>
    </source>
</evidence>
<accession>A0ABY6F3Z5</accession>
<feature type="chain" id="PRO_5046604610" description="Lipoprotein" evidence="2">
    <location>
        <begin position="20"/>
        <end position="91"/>
    </location>
</feature>
<dbReference type="Proteomes" id="UP001063782">
    <property type="component" value="Chromosome"/>
</dbReference>
<feature type="compositionally biased region" description="Basic and acidic residues" evidence="1">
    <location>
        <begin position="25"/>
        <end position="44"/>
    </location>
</feature>
<dbReference type="EMBL" id="CP089977">
    <property type="protein sequence ID" value="UXZ04799.1"/>
    <property type="molecule type" value="Genomic_DNA"/>
</dbReference>
<organism evidence="3 4">
    <name type="scientific">Moraxella nasicaprae</name>
    <dbReference type="NCBI Taxonomy" id="2904122"/>
    <lineage>
        <taxon>Bacteria</taxon>
        <taxon>Pseudomonadati</taxon>
        <taxon>Pseudomonadota</taxon>
        <taxon>Gammaproteobacteria</taxon>
        <taxon>Moraxellales</taxon>
        <taxon>Moraxellaceae</taxon>
        <taxon>Moraxella</taxon>
    </lineage>
</organism>
<reference evidence="3" key="1">
    <citation type="submission" date="2021-12" db="EMBL/GenBank/DDBJ databases">
        <title>taxonomy of Moraxella sp. ZY201224.</title>
        <authorList>
            <person name="Li F."/>
        </authorList>
    </citation>
    <scope>NUCLEOTIDE SEQUENCE</scope>
    <source>
        <strain evidence="3">ZY201224</strain>
    </source>
</reference>
<evidence type="ECO:0000313" key="3">
    <source>
        <dbReference type="EMBL" id="UXZ04799.1"/>
    </source>
</evidence>